<comment type="caution">
    <text evidence="1">The sequence shown here is derived from an EMBL/GenBank/DDBJ whole genome shotgun (WGS) entry which is preliminary data.</text>
</comment>
<accession>A0A2T0MRZ1</accession>
<evidence type="ECO:0008006" key="3">
    <source>
        <dbReference type="Google" id="ProtNLM"/>
    </source>
</evidence>
<dbReference type="Proteomes" id="UP000238312">
    <property type="component" value="Unassembled WGS sequence"/>
</dbReference>
<organism evidence="1 2">
    <name type="scientific">Nonomuraea fuscirosea</name>
    <dbReference type="NCBI Taxonomy" id="1291556"/>
    <lineage>
        <taxon>Bacteria</taxon>
        <taxon>Bacillati</taxon>
        <taxon>Actinomycetota</taxon>
        <taxon>Actinomycetes</taxon>
        <taxon>Streptosporangiales</taxon>
        <taxon>Streptosporangiaceae</taxon>
        <taxon>Nonomuraea</taxon>
    </lineage>
</organism>
<proteinExistence type="predicted"/>
<dbReference type="RefSeq" id="WP_245956151.1">
    <property type="nucleotide sequence ID" value="NZ_CP109074.1"/>
</dbReference>
<keyword evidence="2" id="KW-1185">Reference proteome</keyword>
<dbReference type="EMBL" id="PVNG01000015">
    <property type="protein sequence ID" value="PRX61231.1"/>
    <property type="molecule type" value="Genomic_DNA"/>
</dbReference>
<evidence type="ECO:0000313" key="2">
    <source>
        <dbReference type="Proteomes" id="UP000238312"/>
    </source>
</evidence>
<gene>
    <name evidence="1" type="ORF">B0I32_11585</name>
</gene>
<name>A0A2T0MRZ1_9ACTN</name>
<reference evidence="1 2" key="1">
    <citation type="submission" date="2018-03" db="EMBL/GenBank/DDBJ databases">
        <title>Genomic Encyclopedia of Type Strains, Phase III (KMG-III): the genomes of soil and plant-associated and newly described type strains.</title>
        <authorList>
            <person name="Whitman W."/>
        </authorList>
    </citation>
    <scope>NUCLEOTIDE SEQUENCE [LARGE SCALE GENOMIC DNA]</scope>
    <source>
        <strain evidence="1 2">CGMCC 4.7104</strain>
    </source>
</reference>
<protein>
    <recommendedName>
        <fullName evidence="3">DUF1440 domain-containing protein</fullName>
    </recommendedName>
</protein>
<evidence type="ECO:0000313" key="1">
    <source>
        <dbReference type="EMBL" id="PRX61231.1"/>
    </source>
</evidence>
<sequence length="163" mass="17512">MTQTLNARPELHEHVMLEHRRRPITRSAARGAIAAMAMSGLRRLTGSLGMLPATPPESVIERTAPTAFHRVPVRLRPAAVELVHWAYGAVGGAAFGLLPRGLRRRPWAGPVYGVLAWTAFEAGLAPALGLHRGHGGAARLALLADHVLYGVVVAASPWPHEDR</sequence>
<dbReference type="AlphaFoldDB" id="A0A2T0MRZ1"/>